<evidence type="ECO:0000256" key="1">
    <source>
        <dbReference type="SAM" id="SignalP"/>
    </source>
</evidence>
<name>A0A8J4SKD6_9TREM</name>
<dbReference type="Proteomes" id="UP000748531">
    <property type="component" value="Unassembled WGS sequence"/>
</dbReference>
<protein>
    <submittedName>
        <fullName evidence="2">Uncharacterized protein</fullName>
    </submittedName>
</protein>
<evidence type="ECO:0000313" key="3">
    <source>
        <dbReference type="Proteomes" id="UP000748531"/>
    </source>
</evidence>
<feature type="signal peptide" evidence="1">
    <location>
        <begin position="1"/>
        <end position="21"/>
    </location>
</feature>
<dbReference type="OrthoDB" id="6225560at2759"/>
<reference evidence="2" key="1">
    <citation type="submission" date="2019-05" db="EMBL/GenBank/DDBJ databases">
        <title>Annotation for the trematode Paragonimus heterotremus.</title>
        <authorList>
            <person name="Choi Y.-J."/>
        </authorList>
    </citation>
    <scope>NUCLEOTIDE SEQUENCE</scope>
    <source>
        <strain evidence="2">LC</strain>
    </source>
</reference>
<dbReference type="EMBL" id="LUCH01006743">
    <property type="protein sequence ID" value="KAF5397125.1"/>
    <property type="molecule type" value="Genomic_DNA"/>
</dbReference>
<sequence>MKQVAVALTFTLLFLAYSVEAYTMLIPIDYDDDTGEPYVQFDGKRYSLEEDNFLEFVDDTECQVTLALRMPENDELINKKGYIGASR</sequence>
<proteinExistence type="predicted"/>
<keyword evidence="3" id="KW-1185">Reference proteome</keyword>
<evidence type="ECO:0000313" key="2">
    <source>
        <dbReference type="EMBL" id="KAF5397125.1"/>
    </source>
</evidence>
<organism evidence="2 3">
    <name type="scientific">Paragonimus heterotremus</name>
    <dbReference type="NCBI Taxonomy" id="100268"/>
    <lineage>
        <taxon>Eukaryota</taxon>
        <taxon>Metazoa</taxon>
        <taxon>Spiralia</taxon>
        <taxon>Lophotrochozoa</taxon>
        <taxon>Platyhelminthes</taxon>
        <taxon>Trematoda</taxon>
        <taxon>Digenea</taxon>
        <taxon>Plagiorchiida</taxon>
        <taxon>Troglotremata</taxon>
        <taxon>Troglotrematidae</taxon>
        <taxon>Paragonimus</taxon>
    </lineage>
</organism>
<keyword evidence="1" id="KW-0732">Signal</keyword>
<dbReference type="AlphaFoldDB" id="A0A8J4SKD6"/>
<gene>
    <name evidence="2" type="ORF">PHET_10058</name>
</gene>
<accession>A0A8J4SKD6</accession>
<feature type="chain" id="PRO_5035307557" evidence="1">
    <location>
        <begin position="22"/>
        <end position="87"/>
    </location>
</feature>
<comment type="caution">
    <text evidence="2">The sequence shown here is derived from an EMBL/GenBank/DDBJ whole genome shotgun (WGS) entry which is preliminary data.</text>
</comment>